<dbReference type="PANTHER" id="PTHR30468:SF10">
    <property type="entry name" value="TAUD_TFDA-LIKE DOMAIN-CONTAINING PROTEIN"/>
    <property type="match status" value="1"/>
</dbReference>
<dbReference type="GO" id="GO:0005737">
    <property type="term" value="C:cytoplasm"/>
    <property type="evidence" value="ECO:0007669"/>
    <property type="project" value="TreeGrafter"/>
</dbReference>
<dbReference type="EMBL" id="JAANER010000001">
    <property type="protein sequence ID" value="KAG9195864.1"/>
    <property type="molecule type" value="Genomic_DNA"/>
</dbReference>
<sequence length="376" mass="41674">MAPSAVDHPVNVQVPGVKSQLKITPLETSGALEHFPHTDLTPVIGREFPTLNVVELMKSPNADDLIKELALTISERGVIFLRKQDNLTDDIQKQFIQRLGELSGKPASSGLHIHPVLNTGAKVAGQPQDDKEITTINSGVFKQLFTTKKVDTTRSHKKQSSDLWHSDCQWENVPSDYASLRLTTVPPSGGDTVWASAYEMYDRMSEPMQRFLESLRFTFHRADFNATAKANGATIFSGPRGSPENVGEEIIATHPAVRTNPVTGWKSVFAAGSKVGYFNDVTSEESEMLLSYVNNILKDNHDLQVRFRWNQVNDMAIWDNRSTLHNPTYDFAGIGERVGTRAVSCGERPYLNPASKSRREAAKEKGLAIGDWVKVA</sequence>
<evidence type="ECO:0000256" key="4">
    <source>
        <dbReference type="ARBA" id="ARBA00022964"/>
    </source>
</evidence>
<protein>
    <recommendedName>
        <fullName evidence="7">TauD/TfdA-like domain-containing protein</fullName>
    </recommendedName>
</protein>
<dbReference type="PANTHER" id="PTHR30468">
    <property type="entry name" value="ALPHA-KETOGLUTARATE-DEPENDENT SULFONATE DIOXYGENASE"/>
    <property type="match status" value="1"/>
</dbReference>
<dbReference type="GO" id="GO:0046872">
    <property type="term" value="F:metal ion binding"/>
    <property type="evidence" value="ECO:0007669"/>
    <property type="project" value="UniProtKB-KW"/>
</dbReference>
<dbReference type="GO" id="GO:0016706">
    <property type="term" value="F:2-oxoglutarate-dependent dioxygenase activity"/>
    <property type="evidence" value="ECO:0007669"/>
    <property type="project" value="TreeGrafter"/>
</dbReference>
<evidence type="ECO:0000313" key="8">
    <source>
        <dbReference type="EMBL" id="KAG9195864.1"/>
    </source>
</evidence>
<evidence type="ECO:0000256" key="5">
    <source>
        <dbReference type="ARBA" id="ARBA00023002"/>
    </source>
</evidence>
<evidence type="ECO:0000313" key="9">
    <source>
        <dbReference type="Proteomes" id="UP001199106"/>
    </source>
</evidence>
<dbReference type="Proteomes" id="UP001199106">
    <property type="component" value="Unassembled WGS sequence"/>
</dbReference>
<dbReference type="InterPro" id="IPR042098">
    <property type="entry name" value="TauD-like_sf"/>
</dbReference>
<reference evidence="8" key="1">
    <citation type="submission" date="2021-07" db="EMBL/GenBank/DDBJ databases">
        <title>Genome Resource of American Ginseng Black Spot Pathogen Alternaria panax.</title>
        <authorList>
            <person name="Qiu C."/>
            <person name="Wang W."/>
            <person name="Liu Z."/>
        </authorList>
    </citation>
    <scope>NUCLEOTIDE SEQUENCE</scope>
    <source>
        <strain evidence="8">BNCC115425</strain>
    </source>
</reference>
<dbReference type="InterPro" id="IPR003819">
    <property type="entry name" value="TauD/TfdA-like"/>
</dbReference>
<gene>
    <name evidence="8" type="ORF">G6011_00985</name>
</gene>
<evidence type="ECO:0000256" key="1">
    <source>
        <dbReference type="ARBA" id="ARBA00001954"/>
    </source>
</evidence>
<organism evidence="8 9">
    <name type="scientific">Alternaria panax</name>
    <dbReference type="NCBI Taxonomy" id="48097"/>
    <lineage>
        <taxon>Eukaryota</taxon>
        <taxon>Fungi</taxon>
        <taxon>Dikarya</taxon>
        <taxon>Ascomycota</taxon>
        <taxon>Pezizomycotina</taxon>
        <taxon>Dothideomycetes</taxon>
        <taxon>Pleosporomycetidae</taxon>
        <taxon>Pleosporales</taxon>
        <taxon>Pleosporineae</taxon>
        <taxon>Pleosporaceae</taxon>
        <taxon>Alternaria</taxon>
        <taxon>Alternaria sect. Panax</taxon>
    </lineage>
</organism>
<accession>A0AAD4NVJ4</accession>
<keyword evidence="4" id="KW-0223">Dioxygenase</keyword>
<evidence type="ECO:0000256" key="3">
    <source>
        <dbReference type="ARBA" id="ARBA00022723"/>
    </source>
</evidence>
<dbReference type="InterPro" id="IPR051323">
    <property type="entry name" value="AtsK-like"/>
</dbReference>
<keyword evidence="6" id="KW-0408">Iron</keyword>
<dbReference type="AlphaFoldDB" id="A0AAD4NVJ4"/>
<dbReference type="Gene3D" id="3.60.130.10">
    <property type="entry name" value="Clavaminate synthase-like"/>
    <property type="match status" value="1"/>
</dbReference>
<keyword evidence="9" id="KW-1185">Reference proteome</keyword>
<keyword evidence="5" id="KW-0560">Oxidoreductase</keyword>
<evidence type="ECO:0000256" key="6">
    <source>
        <dbReference type="ARBA" id="ARBA00023004"/>
    </source>
</evidence>
<keyword evidence="3" id="KW-0479">Metal-binding</keyword>
<dbReference type="SUPFAM" id="SSF51197">
    <property type="entry name" value="Clavaminate synthase-like"/>
    <property type="match status" value="1"/>
</dbReference>
<evidence type="ECO:0000256" key="2">
    <source>
        <dbReference type="ARBA" id="ARBA00005896"/>
    </source>
</evidence>
<evidence type="ECO:0000259" key="7">
    <source>
        <dbReference type="Pfam" id="PF02668"/>
    </source>
</evidence>
<comment type="similarity">
    <text evidence="2">Belongs to the TfdA dioxygenase family.</text>
</comment>
<comment type="cofactor">
    <cofactor evidence="1">
        <name>Fe(2+)</name>
        <dbReference type="ChEBI" id="CHEBI:29033"/>
    </cofactor>
</comment>
<name>A0AAD4NVJ4_9PLEO</name>
<proteinExistence type="inferred from homology"/>
<feature type="domain" description="TauD/TfdA-like" evidence="7">
    <location>
        <begin position="38"/>
        <end position="341"/>
    </location>
</feature>
<dbReference type="Pfam" id="PF02668">
    <property type="entry name" value="TauD"/>
    <property type="match status" value="1"/>
</dbReference>
<comment type="caution">
    <text evidence="8">The sequence shown here is derived from an EMBL/GenBank/DDBJ whole genome shotgun (WGS) entry which is preliminary data.</text>
</comment>